<evidence type="ECO:0000256" key="2">
    <source>
        <dbReference type="ARBA" id="ARBA00009657"/>
    </source>
</evidence>
<feature type="transmembrane region" description="Helical" evidence="8">
    <location>
        <begin position="101"/>
        <end position="124"/>
    </location>
</feature>
<feature type="transmembrane region" description="Helical" evidence="8">
    <location>
        <begin position="32"/>
        <end position="59"/>
    </location>
</feature>
<feature type="transmembrane region" description="Helical" evidence="8">
    <location>
        <begin position="460"/>
        <end position="483"/>
    </location>
</feature>
<feature type="transmembrane region" description="Helical" evidence="8">
    <location>
        <begin position="257"/>
        <end position="275"/>
    </location>
</feature>
<feature type="transmembrane region" description="Helical" evidence="8">
    <location>
        <begin position="227"/>
        <end position="245"/>
    </location>
</feature>
<dbReference type="SUPFAM" id="SSF103473">
    <property type="entry name" value="MFS general substrate transporter"/>
    <property type="match status" value="1"/>
</dbReference>
<reference evidence="10" key="1">
    <citation type="submission" date="2022-07" db="EMBL/GenBank/DDBJ databases">
        <authorList>
            <person name="Trinca V."/>
            <person name="Uliana J.V.C."/>
            <person name="Torres T.T."/>
            <person name="Ward R.J."/>
            <person name="Monesi N."/>
        </authorList>
    </citation>
    <scope>NUCLEOTIDE SEQUENCE</scope>
    <source>
        <strain evidence="10">HSMRA1968</strain>
        <tissue evidence="10">Whole embryos</tissue>
    </source>
</reference>
<feature type="transmembrane region" description="Helical" evidence="8">
    <location>
        <begin position="71"/>
        <end position="89"/>
    </location>
</feature>
<evidence type="ECO:0000256" key="8">
    <source>
        <dbReference type="SAM" id="Phobius"/>
    </source>
</evidence>
<evidence type="ECO:0000313" key="10">
    <source>
        <dbReference type="EMBL" id="KAJ6647839.1"/>
    </source>
</evidence>
<dbReference type="Proteomes" id="UP001151699">
    <property type="component" value="Chromosome A"/>
</dbReference>
<evidence type="ECO:0000256" key="6">
    <source>
        <dbReference type="ARBA" id="ARBA00023136"/>
    </source>
</evidence>
<comment type="similarity">
    <text evidence="2">Belongs to the organo anion transporter (TC 2.A.60) family.</text>
</comment>
<dbReference type="GO" id="GO:0015347">
    <property type="term" value="F:sodium-independent organic anion transmembrane transporter activity"/>
    <property type="evidence" value="ECO:0007669"/>
    <property type="project" value="TreeGrafter"/>
</dbReference>
<evidence type="ECO:0000256" key="1">
    <source>
        <dbReference type="ARBA" id="ARBA00004651"/>
    </source>
</evidence>
<accession>A0A9Q0NEE7</accession>
<keyword evidence="11" id="KW-1185">Reference proteome</keyword>
<dbReference type="InterPro" id="IPR004156">
    <property type="entry name" value="OATP"/>
</dbReference>
<dbReference type="InterPro" id="IPR002350">
    <property type="entry name" value="Kazal_dom"/>
</dbReference>
<dbReference type="Pfam" id="PF03137">
    <property type="entry name" value="OATP"/>
    <property type="match status" value="1"/>
</dbReference>
<dbReference type="InterPro" id="IPR036259">
    <property type="entry name" value="MFS_trans_sf"/>
</dbReference>
<dbReference type="EMBL" id="WJQU01000001">
    <property type="protein sequence ID" value="KAJ6647839.1"/>
    <property type="molecule type" value="Genomic_DNA"/>
</dbReference>
<feature type="transmembrane region" description="Helical" evidence="8">
    <location>
        <begin position="175"/>
        <end position="195"/>
    </location>
</feature>
<dbReference type="OrthoDB" id="5062115at2759"/>
<comment type="subcellular location">
    <subcellularLocation>
        <location evidence="1">Cell membrane</location>
        <topology evidence="1">Multi-pass membrane protein</topology>
    </subcellularLocation>
</comment>
<keyword evidence="7" id="KW-1015">Disulfide bond</keyword>
<keyword evidence="6 8" id="KW-0472">Membrane</keyword>
<keyword evidence="3" id="KW-1003">Cell membrane</keyword>
<keyword evidence="4 8" id="KW-0812">Transmembrane</keyword>
<proteinExistence type="inferred from homology"/>
<dbReference type="GO" id="GO:0043252">
    <property type="term" value="P:sodium-independent organic anion transport"/>
    <property type="evidence" value="ECO:0007669"/>
    <property type="project" value="TreeGrafter"/>
</dbReference>
<evidence type="ECO:0000256" key="4">
    <source>
        <dbReference type="ARBA" id="ARBA00022692"/>
    </source>
</evidence>
<feature type="transmembrane region" description="Helical" evidence="8">
    <location>
        <begin position="410"/>
        <end position="427"/>
    </location>
</feature>
<evidence type="ECO:0000259" key="9">
    <source>
        <dbReference type="PROSITE" id="PS51465"/>
    </source>
</evidence>
<evidence type="ECO:0000256" key="5">
    <source>
        <dbReference type="ARBA" id="ARBA00022989"/>
    </source>
</evidence>
<evidence type="ECO:0000256" key="7">
    <source>
        <dbReference type="ARBA" id="ARBA00023157"/>
    </source>
</evidence>
<protein>
    <submittedName>
        <fullName evidence="10">Solute carrier organic anion transporter family member 74D</fullName>
    </submittedName>
</protein>
<feature type="transmembrane region" description="Helical" evidence="8">
    <location>
        <begin position="373"/>
        <end position="398"/>
    </location>
</feature>
<dbReference type="PANTHER" id="PTHR11388:SF158">
    <property type="entry name" value="ORGANIC ANION TRANSPORTING POLYPEPTIDE 33EB"/>
    <property type="match status" value="1"/>
</dbReference>
<dbReference type="PANTHER" id="PTHR11388">
    <property type="entry name" value="ORGANIC ANION TRANSPORTER"/>
    <property type="match status" value="1"/>
</dbReference>
<comment type="caution">
    <text evidence="10">The sequence shown here is derived from an EMBL/GenBank/DDBJ whole genome shotgun (WGS) entry which is preliminary data.</text>
</comment>
<sequence>MNDSLSTTIIAEPINILCSPTPSSNLSAEKPYAVTTLILLFIMQFGIAAGNIVFFTLALSYLDDNVLPHNSPALIAAALAARIWGWQWGLALNYGVAETTLGWWLGWSIISPTLFVLAFCISLFPKRLLTTVVRQAADNILEVATNNSQLSLAPNKLLADVSFFSSMKRMVTNKILIFNVMATVFIETAIVNYFFQEKHYLQSRFLLPAELSMSISDEWMSRTITSLLKPPIVALTILAGGLIIAKAKPSPRKIAAWNVITASMVCILFVSYIFMDCNHNSIAGAIRGRLMQPFCSKQCICDQSVQFTPICPVDSVQTYYSPCHAGCVSETFLNGQRIFSNCTCGIDTMLALNVESMVHATQGACGFRECQQLWIIFQALTIFGASLLGSGLIGNLLITIRCVLPQDKSLALSIELFLCGLVVYVPGKIGYQVIADETCQYWSADQQKCYLHESPTFGNILNIVTASLVGVSIFFDILVFFFVRDLELYGEEVEDNDYRLIPMQTYISNQNERNL</sequence>
<dbReference type="GO" id="GO:0016323">
    <property type="term" value="C:basolateral plasma membrane"/>
    <property type="evidence" value="ECO:0007669"/>
    <property type="project" value="TreeGrafter"/>
</dbReference>
<gene>
    <name evidence="10" type="primary">Oatp74D_1</name>
    <name evidence="10" type="ORF">Bhyg_03062</name>
</gene>
<dbReference type="PROSITE" id="PS51465">
    <property type="entry name" value="KAZAL_2"/>
    <property type="match status" value="1"/>
</dbReference>
<organism evidence="10 11">
    <name type="scientific">Pseudolycoriella hygida</name>
    <dbReference type="NCBI Taxonomy" id="35572"/>
    <lineage>
        <taxon>Eukaryota</taxon>
        <taxon>Metazoa</taxon>
        <taxon>Ecdysozoa</taxon>
        <taxon>Arthropoda</taxon>
        <taxon>Hexapoda</taxon>
        <taxon>Insecta</taxon>
        <taxon>Pterygota</taxon>
        <taxon>Neoptera</taxon>
        <taxon>Endopterygota</taxon>
        <taxon>Diptera</taxon>
        <taxon>Nematocera</taxon>
        <taxon>Sciaroidea</taxon>
        <taxon>Sciaridae</taxon>
        <taxon>Pseudolycoriella</taxon>
    </lineage>
</organism>
<name>A0A9Q0NEE7_9DIPT</name>
<feature type="domain" description="Kazal-like" evidence="9">
    <location>
        <begin position="289"/>
        <end position="346"/>
    </location>
</feature>
<evidence type="ECO:0000256" key="3">
    <source>
        <dbReference type="ARBA" id="ARBA00022475"/>
    </source>
</evidence>
<keyword evidence="5 8" id="KW-1133">Transmembrane helix</keyword>
<dbReference type="AlphaFoldDB" id="A0A9Q0NEE7"/>
<evidence type="ECO:0000313" key="11">
    <source>
        <dbReference type="Proteomes" id="UP001151699"/>
    </source>
</evidence>